<reference evidence="1 2" key="1">
    <citation type="submission" date="2018-08" db="EMBL/GenBank/DDBJ databases">
        <title>Genome and evolution of the arbuscular mycorrhizal fungus Diversispora epigaea (formerly Glomus versiforme) and its bacterial endosymbionts.</title>
        <authorList>
            <person name="Sun X."/>
            <person name="Fei Z."/>
            <person name="Harrison M."/>
        </authorList>
    </citation>
    <scope>NUCLEOTIDE SEQUENCE [LARGE SCALE GENOMIC DNA]</scope>
    <source>
        <strain evidence="1 2">IT104</strain>
    </source>
</reference>
<sequence>MLGKCVYVPSNTNSQCKCLRFRASNDQYICAACSHDESYHELNNNNNNNNNNTTNQLNSIFRPIRPENNDVAPIFNPSEATGRYFSRNTNTRRRRFNDITNFTVTVFCLTGVDSNEVIKIPRSGGTKYRKMIEDSCIKEITFAGTNLELIDTKIESEFAILRNKNWIVYRPSGSDLFPIERINNPYTHPTIKRIAGSRKKLYIGLLNNNEQEELETSSSSHNVTSTIGKFK</sequence>
<evidence type="ECO:0000313" key="2">
    <source>
        <dbReference type="Proteomes" id="UP000266861"/>
    </source>
</evidence>
<name>A0A397JER2_9GLOM</name>
<proteinExistence type="predicted"/>
<keyword evidence="2" id="KW-1185">Reference proteome</keyword>
<evidence type="ECO:0000313" key="1">
    <source>
        <dbReference type="EMBL" id="RHZ86521.1"/>
    </source>
</evidence>
<dbReference type="STRING" id="1348612.A0A397JER2"/>
<dbReference type="Proteomes" id="UP000266861">
    <property type="component" value="Unassembled WGS sequence"/>
</dbReference>
<dbReference type="EMBL" id="PQFF01000047">
    <property type="protein sequence ID" value="RHZ86521.1"/>
    <property type="molecule type" value="Genomic_DNA"/>
</dbReference>
<dbReference type="AlphaFoldDB" id="A0A397JER2"/>
<organism evidence="1 2">
    <name type="scientific">Diversispora epigaea</name>
    <dbReference type="NCBI Taxonomy" id="1348612"/>
    <lineage>
        <taxon>Eukaryota</taxon>
        <taxon>Fungi</taxon>
        <taxon>Fungi incertae sedis</taxon>
        <taxon>Mucoromycota</taxon>
        <taxon>Glomeromycotina</taxon>
        <taxon>Glomeromycetes</taxon>
        <taxon>Diversisporales</taxon>
        <taxon>Diversisporaceae</taxon>
        <taxon>Diversispora</taxon>
    </lineage>
</organism>
<gene>
    <name evidence="1" type="ORF">Glove_50g10</name>
</gene>
<comment type="caution">
    <text evidence="1">The sequence shown here is derived from an EMBL/GenBank/DDBJ whole genome shotgun (WGS) entry which is preliminary data.</text>
</comment>
<dbReference type="OrthoDB" id="2306073at2759"/>
<protein>
    <submittedName>
        <fullName evidence="1">Uncharacterized protein</fullName>
    </submittedName>
</protein>
<accession>A0A397JER2</accession>